<dbReference type="SMART" id="SM00564">
    <property type="entry name" value="PQQ"/>
    <property type="match status" value="6"/>
</dbReference>
<dbReference type="Gene3D" id="2.130.10.10">
    <property type="entry name" value="YVTN repeat-like/Quinoprotein amine dehydrogenase"/>
    <property type="match status" value="1"/>
</dbReference>
<dbReference type="PROSITE" id="PS51257">
    <property type="entry name" value="PROKAR_LIPOPROTEIN"/>
    <property type="match status" value="1"/>
</dbReference>
<dbReference type="EMBL" id="JBHTFQ010000006">
    <property type="protein sequence ID" value="MFC7705050.1"/>
    <property type="molecule type" value="Genomic_DNA"/>
</dbReference>
<dbReference type="PANTHER" id="PTHR34512:SF30">
    <property type="entry name" value="OUTER MEMBRANE PROTEIN ASSEMBLY FACTOR BAMB"/>
    <property type="match status" value="1"/>
</dbReference>
<dbReference type="PANTHER" id="PTHR34512">
    <property type="entry name" value="CELL SURFACE PROTEIN"/>
    <property type="match status" value="1"/>
</dbReference>
<dbReference type="Proteomes" id="UP001596516">
    <property type="component" value="Unassembled WGS sequence"/>
</dbReference>
<reference evidence="3" key="1">
    <citation type="journal article" date="2019" name="Int. J. Syst. Evol. Microbiol.">
        <title>The Global Catalogue of Microorganisms (GCM) 10K type strain sequencing project: providing services to taxonomists for standard genome sequencing and annotation.</title>
        <authorList>
            <consortium name="The Broad Institute Genomics Platform"/>
            <consortium name="The Broad Institute Genome Sequencing Center for Infectious Disease"/>
            <person name="Wu L."/>
            <person name="Ma J."/>
        </authorList>
    </citation>
    <scope>NUCLEOTIDE SEQUENCE [LARGE SCALE GENOMIC DNA]</scope>
    <source>
        <strain evidence="3">CGMCC 1.12750</strain>
    </source>
</reference>
<dbReference type="InterPro" id="IPR011047">
    <property type="entry name" value="Quinoprotein_ADH-like_sf"/>
</dbReference>
<sequence>MKRIHILGALAGLATLTACSEPEVILPGERLALRDGQEVRLSEVNVARPIALAAQVNHAEWPQRGGSATHRLQHPAFAAVPQLYWSAPIGTGEGRQFRITADPVVAANRVFTLDARATVTATGLDGSTLWSRDLTPPGERTPRASGGALAYGEGRLYVTTGYGRLVALDPATGAEIWTQRFAAPVTAAPTIAGGTVYVVAADNTAWALDAANGRERWQLSGTPTTAAFVGGPAPAVTDRVALLPYSSGELVAVLRNSGSRLWGTTVAGSRPGRAWAGVTDITGDPVVQGETVFVGNASGRVMALDLATGAQRWAAREGAYGPVWPAGDSLFLVSDEGQLVRLDASSGARIWAADLPYFTDTRERRRNEIVAHYGPVLAGGRLWLAGNDGMLRAFDPVAGGLVTEVAIPGGAAANPVVVNGTMYVVGGNGQLHAFR</sequence>
<proteinExistence type="predicted"/>
<dbReference type="InterPro" id="IPR015943">
    <property type="entry name" value="WD40/YVTN_repeat-like_dom_sf"/>
</dbReference>
<keyword evidence="3" id="KW-1185">Reference proteome</keyword>
<gene>
    <name evidence="2" type="ORF">ACFQXB_12660</name>
</gene>
<protein>
    <submittedName>
        <fullName evidence="2">PQQ-binding-like beta-propeller repeat protein</fullName>
    </submittedName>
</protein>
<dbReference type="InterPro" id="IPR018391">
    <property type="entry name" value="PQQ_b-propeller_rpt"/>
</dbReference>
<dbReference type="Pfam" id="PF13360">
    <property type="entry name" value="PQQ_2"/>
    <property type="match status" value="1"/>
</dbReference>
<dbReference type="SUPFAM" id="SSF50998">
    <property type="entry name" value="Quinoprotein alcohol dehydrogenase-like"/>
    <property type="match status" value="1"/>
</dbReference>
<comment type="caution">
    <text evidence="2">The sequence shown here is derived from an EMBL/GenBank/DDBJ whole genome shotgun (WGS) entry which is preliminary data.</text>
</comment>
<evidence type="ECO:0000259" key="1">
    <source>
        <dbReference type="Pfam" id="PF13360"/>
    </source>
</evidence>
<accession>A0ABW2ULX2</accession>
<name>A0ABW2ULX2_9RHOB</name>
<evidence type="ECO:0000313" key="2">
    <source>
        <dbReference type="EMBL" id="MFC7705050.1"/>
    </source>
</evidence>
<dbReference type="InterPro" id="IPR002372">
    <property type="entry name" value="PQQ_rpt_dom"/>
</dbReference>
<evidence type="ECO:0000313" key="3">
    <source>
        <dbReference type="Proteomes" id="UP001596516"/>
    </source>
</evidence>
<dbReference type="RefSeq" id="WP_377404250.1">
    <property type="nucleotide sequence ID" value="NZ_JBHTFQ010000006.1"/>
</dbReference>
<organism evidence="2 3">
    <name type="scientific">Plastorhodobacter daqingensis</name>
    <dbReference type="NCBI Taxonomy" id="1387281"/>
    <lineage>
        <taxon>Bacteria</taxon>
        <taxon>Pseudomonadati</taxon>
        <taxon>Pseudomonadota</taxon>
        <taxon>Alphaproteobacteria</taxon>
        <taxon>Rhodobacterales</taxon>
        <taxon>Paracoccaceae</taxon>
        <taxon>Plastorhodobacter</taxon>
    </lineage>
</organism>
<feature type="domain" description="Pyrrolo-quinoline quinone repeat" evidence="1">
    <location>
        <begin position="117"/>
        <end position="352"/>
    </location>
</feature>